<comment type="caution">
    <text evidence="1">The sequence shown here is derived from an EMBL/GenBank/DDBJ whole genome shotgun (WGS) entry which is preliminary data.</text>
</comment>
<dbReference type="Proteomes" id="UP001529510">
    <property type="component" value="Unassembled WGS sequence"/>
</dbReference>
<feature type="non-terminal residue" evidence="1">
    <location>
        <position position="1"/>
    </location>
</feature>
<accession>A0ABD0PXT7</accession>
<gene>
    <name evidence="1" type="ORF">M9458_027142</name>
</gene>
<protein>
    <submittedName>
        <fullName evidence="1">Uncharacterized protein</fullName>
    </submittedName>
</protein>
<dbReference type="EMBL" id="JAMKFB020000013">
    <property type="protein sequence ID" value="KAL0178248.1"/>
    <property type="molecule type" value="Genomic_DNA"/>
</dbReference>
<dbReference type="AlphaFoldDB" id="A0ABD0PXT7"/>
<evidence type="ECO:0000313" key="1">
    <source>
        <dbReference type="EMBL" id="KAL0178248.1"/>
    </source>
</evidence>
<feature type="non-terminal residue" evidence="1">
    <location>
        <position position="89"/>
    </location>
</feature>
<organism evidence="1 2">
    <name type="scientific">Cirrhinus mrigala</name>
    <name type="common">Mrigala</name>
    <dbReference type="NCBI Taxonomy" id="683832"/>
    <lineage>
        <taxon>Eukaryota</taxon>
        <taxon>Metazoa</taxon>
        <taxon>Chordata</taxon>
        <taxon>Craniata</taxon>
        <taxon>Vertebrata</taxon>
        <taxon>Euteleostomi</taxon>
        <taxon>Actinopterygii</taxon>
        <taxon>Neopterygii</taxon>
        <taxon>Teleostei</taxon>
        <taxon>Ostariophysi</taxon>
        <taxon>Cypriniformes</taxon>
        <taxon>Cyprinidae</taxon>
        <taxon>Labeoninae</taxon>
        <taxon>Labeonini</taxon>
        <taxon>Cirrhinus</taxon>
    </lineage>
</organism>
<proteinExistence type="predicted"/>
<evidence type="ECO:0000313" key="2">
    <source>
        <dbReference type="Proteomes" id="UP001529510"/>
    </source>
</evidence>
<name>A0ABD0PXT7_CIRMR</name>
<sequence>TIVPTFQTQAKRTLIKMVKETPATKTTIMMESWMRQTTVLYCTIPGNLTTIKILSVIVATTVHTSTTPLRSTQTVMAREMPALWTLMEM</sequence>
<keyword evidence="2" id="KW-1185">Reference proteome</keyword>
<reference evidence="1 2" key="1">
    <citation type="submission" date="2024-05" db="EMBL/GenBank/DDBJ databases">
        <title>Genome sequencing and assembly of Indian major carp, Cirrhinus mrigala (Hamilton, 1822).</title>
        <authorList>
            <person name="Mohindra V."/>
            <person name="Chowdhury L.M."/>
            <person name="Lal K."/>
            <person name="Jena J.K."/>
        </authorList>
    </citation>
    <scope>NUCLEOTIDE SEQUENCE [LARGE SCALE GENOMIC DNA]</scope>
    <source>
        <strain evidence="1">CM1030</strain>
        <tissue evidence="1">Blood</tissue>
    </source>
</reference>